<evidence type="ECO:0000256" key="2">
    <source>
        <dbReference type="ARBA" id="ARBA00022729"/>
    </source>
</evidence>
<reference evidence="13" key="3">
    <citation type="journal article" date="2019" name="Microbiol. Resour. Announc.">
        <title>Draft Genome Sequences of Type Strains of Gordonibacter faecihominis, Paraeggerthella hongkongensis, Parvibacter caecicola,Slackia equolifaciens, Slackia faecicanis, and Slackia isoflavoniconvertens.</title>
        <authorList>
            <person name="Danylec N."/>
            <person name="Stoll D.A."/>
            <person name="Dotsch A."/>
            <person name="Huch M."/>
        </authorList>
    </citation>
    <scope>NUCLEOTIDE SEQUENCE</scope>
    <source>
        <strain evidence="13">DSM 27213</strain>
    </source>
</reference>
<comment type="caution">
    <text evidence="13">The sequence shown here is derived from an EMBL/GenBank/DDBJ whole genome shotgun (WGS) entry which is preliminary data.</text>
</comment>
<dbReference type="EMBL" id="QIBW01000016">
    <property type="protein sequence ID" value="ROT88564.1"/>
    <property type="molecule type" value="Genomic_DNA"/>
</dbReference>
<keyword evidence="4" id="KW-0133">Cell shape</keyword>
<dbReference type="GO" id="GO:0009252">
    <property type="term" value="P:peptidoglycan biosynthetic process"/>
    <property type="evidence" value="ECO:0007669"/>
    <property type="project" value="UniProtKB-KW"/>
</dbReference>
<accession>A0A423UI47</accession>
<feature type="signal peptide" evidence="10">
    <location>
        <begin position="1"/>
        <end position="39"/>
    </location>
</feature>
<dbReference type="InterPro" id="IPR018044">
    <property type="entry name" value="Peptidase_S11"/>
</dbReference>
<dbReference type="AlphaFoldDB" id="A0A423UI47"/>
<comment type="similarity">
    <text evidence="1 9">Belongs to the peptidase S11 family.</text>
</comment>
<dbReference type="Pfam" id="PF00768">
    <property type="entry name" value="Peptidase_S11"/>
    <property type="match status" value="1"/>
</dbReference>
<keyword evidence="2 10" id="KW-0732">Signal</keyword>
<evidence type="ECO:0000256" key="7">
    <source>
        <dbReference type="PIRSR" id="PIRSR618044-1"/>
    </source>
</evidence>
<sequence>MTWTNTIKQTVKARRAGLVACALAFTLAWGVAAPAPALADVRKADVVYGQTVEARDLSVAQCPNIDAEYALVMDADGTVYFERNATSPTQIASITKVMTAIVALDAVASGAVSLDSTVTVSAAAAAVGESSAGLQEGDAMPLEVALKALLVPSGNDAAVAIAETIGGSEDAFVASMNAKAAELGCTDTVFENPHGLDDGEFAGDQHSCAADVAKMARYAMRNETFRTIVGGGDTGIVVDRADGTRATIELESTDELMDYYDKAIGIKTGFTALAGPSFAGAASNGELELYAIVIHSTSEAQRFNDAETLFEWVYGHEMDYPLANSAQTTSMTAGGQTSEVPVVAEVPHTEWIDKTVKATLSDPEASVRIFDLNGNVSQSLEFDEVKGDVKAGDKVGTITFKQRNATIATLDLVACEDVAAPDVFQGIGIWWDRLFRGLSGQPQAASAVTLNETPLVVDKTAVAG</sequence>
<feature type="active site" description="Acyl-ester intermediate" evidence="7">
    <location>
        <position position="93"/>
    </location>
</feature>
<gene>
    <name evidence="13" type="ORF">DMP12_11875</name>
    <name evidence="12" type="ORF">GKG38_05525</name>
</gene>
<feature type="chain" id="PRO_5039805061" evidence="10">
    <location>
        <begin position="40"/>
        <end position="464"/>
    </location>
</feature>
<evidence type="ECO:0000256" key="4">
    <source>
        <dbReference type="ARBA" id="ARBA00022960"/>
    </source>
</evidence>
<evidence type="ECO:0000313" key="14">
    <source>
        <dbReference type="Proteomes" id="UP000285258"/>
    </source>
</evidence>
<dbReference type="InterPro" id="IPR012338">
    <property type="entry name" value="Beta-lactam/transpept-like"/>
</dbReference>
<keyword evidence="3 12" id="KW-0378">Hydrolase</keyword>
<keyword evidence="5" id="KW-0573">Peptidoglycan synthesis</keyword>
<proteinExistence type="inferred from homology"/>
<dbReference type="PRINTS" id="PR00725">
    <property type="entry name" value="DADACBPTASE1"/>
</dbReference>
<dbReference type="Proteomes" id="UP000285258">
    <property type="component" value="Unassembled WGS sequence"/>
</dbReference>
<dbReference type="PANTHER" id="PTHR21581">
    <property type="entry name" value="D-ALANYL-D-ALANINE CARBOXYPEPTIDASE"/>
    <property type="match status" value="1"/>
</dbReference>
<keyword evidence="13" id="KW-0645">Protease</keyword>
<dbReference type="RefSeq" id="WP_096228524.1">
    <property type="nucleotide sequence ID" value="NZ_CP168029.1"/>
</dbReference>
<evidence type="ECO:0000256" key="1">
    <source>
        <dbReference type="ARBA" id="ARBA00007164"/>
    </source>
</evidence>
<evidence type="ECO:0000313" key="13">
    <source>
        <dbReference type="EMBL" id="ROT88564.1"/>
    </source>
</evidence>
<name>A0A423UI47_9ACTN</name>
<organism evidence="13 14">
    <name type="scientific">Gordonibacter urolithinfaciens</name>
    <dbReference type="NCBI Taxonomy" id="1335613"/>
    <lineage>
        <taxon>Bacteria</taxon>
        <taxon>Bacillati</taxon>
        <taxon>Actinomycetota</taxon>
        <taxon>Coriobacteriia</taxon>
        <taxon>Eggerthellales</taxon>
        <taxon>Eggerthellaceae</taxon>
        <taxon>Gordonibacter</taxon>
    </lineage>
</organism>
<keyword evidence="13" id="KW-0121">Carboxypeptidase</keyword>
<evidence type="ECO:0000256" key="8">
    <source>
        <dbReference type="PIRSR" id="PIRSR618044-2"/>
    </source>
</evidence>
<feature type="domain" description="Peptidase S11 D-alanyl-D-alanine carboxypeptidase A N-terminal" evidence="11">
    <location>
        <begin position="60"/>
        <end position="296"/>
    </location>
</feature>
<evidence type="ECO:0000259" key="11">
    <source>
        <dbReference type="Pfam" id="PF00768"/>
    </source>
</evidence>
<evidence type="ECO:0000313" key="15">
    <source>
        <dbReference type="Proteomes" id="UP000462865"/>
    </source>
</evidence>
<dbReference type="Proteomes" id="UP000462865">
    <property type="component" value="Unassembled WGS sequence"/>
</dbReference>
<protein>
    <submittedName>
        <fullName evidence="13">D-alanyl-D-alanine carboxypeptidase</fullName>
    </submittedName>
    <submittedName>
        <fullName evidence="12">Serine hydrolase</fullName>
    </submittedName>
</protein>
<evidence type="ECO:0000256" key="6">
    <source>
        <dbReference type="ARBA" id="ARBA00023316"/>
    </source>
</evidence>
<evidence type="ECO:0000313" key="12">
    <source>
        <dbReference type="EMBL" id="MSA94526.1"/>
    </source>
</evidence>
<dbReference type="EMBL" id="WKZA01000017">
    <property type="protein sequence ID" value="MSA94526.1"/>
    <property type="molecule type" value="Genomic_DNA"/>
</dbReference>
<dbReference type="Gene3D" id="3.40.710.10">
    <property type="entry name" value="DD-peptidase/beta-lactamase superfamily"/>
    <property type="match status" value="1"/>
</dbReference>
<feature type="active site" evidence="7">
    <location>
        <position position="153"/>
    </location>
</feature>
<reference evidence="14" key="1">
    <citation type="submission" date="2018-05" db="EMBL/GenBank/DDBJ databases">
        <title>Genome Sequencing of selected type strains of the family Eggerthellaceae.</title>
        <authorList>
            <person name="Danylec N."/>
            <person name="Stoll D.A."/>
            <person name="Doetsch A."/>
            <person name="Huch M."/>
        </authorList>
    </citation>
    <scope>NUCLEOTIDE SEQUENCE [LARGE SCALE GENOMIC DNA]</scope>
    <source>
        <strain evidence="14">DSM 27213</strain>
    </source>
</reference>
<dbReference type="InterPro" id="IPR037167">
    <property type="entry name" value="Peptidase_S11_C_sf"/>
</dbReference>
<dbReference type="InterPro" id="IPR001967">
    <property type="entry name" value="Peptidase_S11_N"/>
</dbReference>
<dbReference type="GO" id="GO:0071555">
    <property type="term" value="P:cell wall organization"/>
    <property type="evidence" value="ECO:0007669"/>
    <property type="project" value="UniProtKB-KW"/>
</dbReference>
<dbReference type="Gene3D" id="2.60.410.10">
    <property type="entry name" value="D-Ala-D-Ala carboxypeptidase, C-terminal domain"/>
    <property type="match status" value="1"/>
</dbReference>
<evidence type="ECO:0000256" key="5">
    <source>
        <dbReference type="ARBA" id="ARBA00022984"/>
    </source>
</evidence>
<feature type="binding site" evidence="8">
    <location>
        <position position="267"/>
    </location>
    <ligand>
        <name>substrate</name>
    </ligand>
</feature>
<evidence type="ECO:0000256" key="9">
    <source>
        <dbReference type="RuleBase" id="RU004016"/>
    </source>
</evidence>
<keyword evidence="6" id="KW-0961">Cell wall biogenesis/degradation</keyword>
<dbReference type="GO" id="GO:0006508">
    <property type="term" value="P:proteolysis"/>
    <property type="evidence" value="ECO:0007669"/>
    <property type="project" value="InterPro"/>
</dbReference>
<evidence type="ECO:0000256" key="3">
    <source>
        <dbReference type="ARBA" id="ARBA00022801"/>
    </source>
</evidence>
<dbReference type="GO" id="GO:0009002">
    <property type="term" value="F:serine-type D-Ala-D-Ala carboxypeptidase activity"/>
    <property type="evidence" value="ECO:0007669"/>
    <property type="project" value="InterPro"/>
</dbReference>
<reference evidence="13" key="2">
    <citation type="journal article" date="2019" name="Int. J. Syst. Evol. Microbiol.">
        <title>Gordonibacter faecihominis is a later heterotypic synonym of Gordonibacter urolithinfaciens.</title>
        <authorList>
            <person name="Danylec N."/>
            <person name="Stoll D.A."/>
            <person name="Huch M."/>
        </authorList>
    </citation>
    <scope>NUCLEOTIDE SEQUENCE</scope>
    <source>
        <strain evidence="13">DSM 27213</strain>
    </source>
</reference>
<dbReference type="PANTHER" id="PTHR21581:SF6">
    <property type="entry name" value="TRAFFICKING PROTEIN PARTICLE COMPLEX SUBUNIT 12"/>
    <property type="match status" value="1"/>
</dbReference>
<dbReference type="SUPFAM" id="SSF56601">
    <property type="entry name" value="beta-lactamase/transpeptidase-like"/>
    <property type="match status" value="1"/>
</dbReference>
<reference evidence="12 15" key="4">
    <citation type="journal article" date="2019" name="Nat. Med.">
        <title>A library of human gut bacterial isolates paired with longitudinal multiomics data enables mechanistic microbiome research.</title>
        <authorList>
            <person name="Poyet M."/>
            <person name="Groussin M."/>
            <person name="Gibbons S.M."/>
            <person name="Avila-Pacheco J."/>
            <person name="Jiang X."/>
            <person name="Kearney S.M."/>
            <person name="Perrotta A.R."/>
            <person name="Berdy B."/>
            <person name="Zhao S."/>
            <person name="Lieberman T.D."/>
            <person name="Swanson P.K."/>
            <person name="Smith M."/>
            <person name="Roesemann S."/>
            <person name="Alexander J.E."/>
            <person name="Rich S.A."/>
            <person name="Livny J."/>
            <person name="Vlamakis H."/>
            <person name="Clish C."/>
            <person name="Bullock K."/>
            <person name="Deik A."/>
            <person name="Scott J."/>
            <person name="Pierce K.A."/>
            <person name="Xavier R.J."/>
            <person name="Alm E.J."/>
        </authorList>
    </citation>
    <scope>NUCLEOTIDE SEQUENCE [LARGE SCALE GENOMIC DNA]</scope>
    <source>
        <strain evidence="12 15">BIOML-A1</strain>
    </source>
</reference>
<feature type="active site" description="Proton acceptor" evidence="7">
    <location>
        <position position="96"/>
    </location>
</feature>
<dbReference type="GO" id="GO:0008360">
    <property type="term" value="P:regulation of cell shape"/>
    <property type="evidence" value="ECO:0007669"/>
    <property type="project" value="UniProtKB-KW"/>
</dbReference>
<evidence type="ECO:0000256" key="10">
    <source>
        <dbReference type="SAM" id="SignalP"/>
    </source>
</evidence>